<comment type="subcellular location">
    <subcellularLocation>
        <location evidence="5">Cell membrane</location>
        <topology evidence="5">Peripheral membrane protein</topology>
        <orientation evidence="5">Cytoplasmic side</orientation>
    </subcellularLocation>
    <text evidence="5">Localizes to the Z ring in an FtsZ-dependent manner. Targeted to the membrane through a conserved C-terminal amphipathic helix.</text>
</comment>
<evidence type="ECO:0000256" key="5">
    <source>
        <dbReference type="HAMAP-Rule" id="MF_02033"/>
    </source>
</evidence>
<dbReference type="Pfam" id="PF14450">
    <property type="entry name" value="FtsA"/>
    <property type="match status" value="1"/>
</dbReference>
<dbReference type="PANTHER" id="PTHR32432:SF4">
    <property type="entry name" value="CELL DIVISION PROTEIN FTSA"/>
    <property type="match status" value="1"/>
</dbReference>
<dbReference type="GO" id="GO:0032153">
    <property type="term" value="C:cell division site"/>
    <property type="evidence" value="ECO:0007669"/>
    <property type="project" value="UniProtKB-UniRule"/>
</dbReference>
<keyword evidence="3 5" id="KW-0472">Membrane</keyword>
<dbReference type="GO" id="GO:0009898">
    <property type="term" value="C:cytoplasmic side of plasma membrane"/>
    <property type="evidence" value="ECO:0007669"/>
    <property type="project" value="UniProtKB-UniRule"/>
</dbReference>
<name>A0A1F7JHS1_9BACT</name>
<evidence type="ECO:0000256" key="2">
    <source>
        <dbReference type="ARBA" id="ARBA00022618"/>
    </source>
</evidence>
<dbReference type="InterPro" id="IPR043129">
    <property type="entry name" value="ATPase_NBD"/>
</dbReference>
<comment type="similarity">
    <text evidence="5 6">Belongs to the FtsA/MreB family.</text>
</comment>
<sequence>MARKRIIAGIDIGSSKTATVITSVDEDDTFSIIGVAKTESKGVRKGQIVDIEDATSSVVSSLEAAERMAGYQVNAAFVSVGGTHIASQNSHGVVAVSDPNAEITEGDVIRVVDAAKAVSLGPGRRIIHVLPRYFTVDSQDGIKDPIGMSGVRLEVDTHLVTGGVTSLKNVEKCLANVGIDTEGFVFNGLASAESVLTETEKELGVVLLDIGAGTTDVAVFVEGALSYSSVLPVGARHVTNDIAIGLRMSLESAEKLKLFLGKKSSRIVRPEYQHEDTKKSDRQKQFDDDIDLSHLSLPERLQKVSRKTLIDGIIRPRLNELFTLAASEIKKSGFGGIVPSGIVITGGGALTVGIQDAARRTIAMPFRIGSPYDIKGVTDEVSSSIYSTAIGLIKYGMRTETKAPGGSSFRIPGLPKGVHLKGSAHKILDLVKSFLP</sequence>
<organism evidence="8 9">
    <name type="scientific">Candidatus Roizmanbacteria bacterium RIFCSPLOWO2_01_FULL_45_11</name>
    <dbReference type="NCBI Taxonomy" id="1802070"/>
    <lineage>
        <taxon>Bacteria</taxon>
        <taxon>Candidatus Roizmaniibacteriota</taxon>
    </lineage>
</organism>
<keyword evidence="2 5" id="KW-0132">Cell division</keyword>
<keyword evidence="4 5" id="KW-0131">Cell cycle</keyword>
<dbReference type="InterPro" id="IPR020823">
    <property type="entry name" value="Cell_div_FtsA"/>
</dbReference>
<dbReference type="Pfam" id="PF02491">
    <property type="entry name" value="SHS2_FTSA"/>
    <property type="match status" value="1"/>
</dbReference>
<dbReference type="EMBL" id="MGAU01000022">
    <property type="protein sequence ID" value="OGK55145.1"/>
    <property type="molecule type" value="Genomic_DNA"/>
</dbReference>
<comment type="caution">
    <text evidence="8">The sequence shown here is derived from an EMBL/GenBank/DDBJ whole genome shotgun (WGS) entry which is preliminary data.</text>
</comment>
<dbReference type="InterPro" id="IPR050696">
    <property type="entry name" value="FtsA/MreB"/>
</dbReference>
<dbReference type="GO" id="GO:0043093">
    <property type="term" value="P:FtsZ-dependent cytokinesis"/>
    <property type="evidence" value="ECO:0007669"/>
    <property type="project" value="UniProtKB-UniRule"/>
</dbReference>
<evidence type="ECO:0000256" key="4">
    <source>
        <dbReference type="ARBA" id="ARBA00023306"/>
    </source>
</evidence>
<dbReference type="SUPFAM" id="SSF53067">
    <property type="entry name" value="Actin-like ATPase domain"/>
    <property type="match status" value="2"/>
</dbReference>
<evidence type="ECO:0000256" key="3">
    <source>
        <dbReference type="ARBA" id="ARBA00023136"/>
    </source>
</evidence>
<protein>
    <recommendedName>
        <fullName evidence="5 6">Cell division protein FtsA</fullName>
    </recommendedName>
</protein>
<dbReference type="PIRSF" id="PIRSF003101">
    <property type="entry name" value="FtsA"/>
    <property type="match status" value="1"/>
</dbReference>
<evidence type="ECO:0000256" key="6">
    <source>
        <dbReference type="PIRNR" id="PIRNR003101"/>
    </source>
</evidence>
<dbReference type="NCBIfam" id="TIGR01174">
    <property type="entry name" value="ftsA"/>
    <property type="match status" value="1"/>
</dbReference>
<evidence type="ECO:0000256" key="1">
    <source>
        <dbReference type="ARBA" id="ARBA00022475"/>
    </source>
</evidence>
<dbReference type="Gene3D" id="3.30.1490.110">
    <property type="match status" value="1"/>
</dbReference>
<comment type="function">
    <text evidence="5 6">Cell division protein that is involved in the assembly of the Z ring. May serve as a membrane anchor for the Z ring.</text>
</comment>
<gene>
    <name evidence="5" type="primary">ftsA</name>
    <name evidence="8" type="ORF">A3B56_02820</name>
</gene>
<keyword evidence="1 5" id="KW-1003">Cell membrane</keyword>
<dbReference type="SMART" id="SM00842">
    <property type="entry name" value="FtsA"/>
    <property type="match status" value="1"/>
</dbReference>
<accession>A0A1F7JHS1</accession>
<dbReference type="Proteomes" id="UP000178486">
    <property type="component" value="Unassembled WGS sequence"/>
</dbReference>
<evidence type="ECO:0000313" key="8">
    <source>
        <dbReference type="EMBL" id="OGK55145.1"/>
    </source>
</evidence>
<dbReference type="InterPro" id="IPR003494">
    <property type="entry name" value="SHS2_FtsA"/>
</dbReference>
<dbReference type="CDD" id="cd24048">
    <property type="entry name" value="ASKHA_NBD_FtsA"/>
    <property type="match status" value="1"/>
</dbReference>
<feature type="domain" description="SHS2" evidence="7">
    <location>
        <begin position="7"/>
        <end position="195"/>
    </location>
</feature>
<evidence type="ECO:0000259" key="7">
    <source>
        <dbReference type="SMART" id="SM00842"/>
    </source>
</evidence>
<proteinExistence type="inferred from homology"/>
<evidence type="ECO:0000313" key="9">
    <source>
        <dbReference type="Proteomes" id="UP000178486"/>
    </source>
</evidence>
<dbReference type="AlphaFoldDB" id="A0A1F7JHS1"/>
<dbReference type="HAMAP" id="MF_02033">
    <property type="entry name" value="FtsA"/>
    <property type="match status" value="1"/>
</dbReference>
<reference evidence="8 9" key="1">
    <citation type="journal article" date="2016" name="Nat. Commun.">
        <title>Thousands of microbial genomes shed light on interconnected biogeochemical processes in an aquifer system.</title>
        <authorList>
            <person name="Anantharaman K."/>
            <person name="Brown C.T."/>
            <person name="Hug L.A."/>
            <person name="Sharon I."/>
            <person name="Castelle C.J."/>
            <person name="Probst A.J."/>
            <person name="Thomas B.C."/>
            <person name="Singh A."/>
            <person name="Wilkins M.J."/>
            <person name="Karaoz U."/>
            <person name="Brodie E.L."/>
            <person name="Williams K.H."/>
            <person name="Hubbard S.S."/>
            <person name="Banfield J.F."/>
        </authorList>
    </citation>
    <scope>NUCLEOTIDE SEQUENCE [LARGE SCALE GENOMIC DNA]</scope>
</reference>
<comment type="subunit">
    <text evidence="5">Self-interacts. Interacts with FtsZ.</text>
</comment>
<dbReference type="PANTHER" id="PTHR32432">
    <property type="entry name" value="CELL DIVISION PROTEIN FTSA-RELATED"/>
    <property type="match status" value="1"/>
</dbReference>
<dbReference type="Gene3D" id="3.30.420.40">
    <property type="match status" value="2"/>
</dbReference>